<dbReference type="InterPro" id="IPR037066">
    <property type="entry name" value="Plug_dom_sf"/>
</dbReference>
<dbReference type="Proteomes" id="UP001209317">
    <property type="component" value="Unassembled WGS sequence"/>
</dbReference>
<keyword evidence="1" id="KW-0813">Transport</keyword>
<dbReference type="InterPro" id="IPR018247">
    <property type="entry name" value="EF_Hand_1_Ca_BS"/>
</dbReference>
<dbReference type="Pfam" id="PF07715">
    <property type="entry name" value="Plug"/>
    <property type="match status" value="1"/>
</dbReference>
<dbReference type="PROSITE" id="PS00018">
    <property type="entry name" value="EF_HAND_1"/>
    <property type="match status" value="1"/>
</dbReference>
<dbReference type="Pfam" id="PF13715">
    <property type="entry name" value="CarbopepD_reg_2"/>
    <property type="match status" value="1"/>
</dbReference>
<gene>
    <name evidence="4" type="ORF">OD355_03900</name>
</gene>
<reference evidence="4" key="1">
    <citation type="submission" date="2022-10" db="EMBL/GenBank/DDBJ databases">
        <authorList>
            <person name="Kim H.S."/>
            <person name="Kim J.-S."/>
            <person name="Suh M.K."/>
            <person name="Eom M.K."/>
            <person name="Lee J.-S."/>
        </authorList>
    </citation>
    <scope>NUCLEOTIDE SEQUENCE</scope>
    <source>
        <strain evidence="4">LIP-5</strain>
    </source>
</reference>
<dbReference type="SUPFAM" id="SSF56935">
    <property type="entry name" value="Porins"/>
    <property type="match status" value="1"/>
</dbReference>
<dbReference type="EMBL" id="JAOTPL010000004">
    <property type="protein sequence ID" value="MCU7693657.1"/>
    <property type="molecule type" value="Genomic_DNA"/>
</dbReference>
<dbReference type="NCBIfam" id="TIGR04057">
    <property type="entry name" value="SusC_RagA_signa"/>
    <property type="match status" value="1"/>
</dbReference>
<dbReference type="FunFam" id="2.170.130.10:FF:000003">
    <property type="entry name" value="SusC/RagA family TonB-linked outer membrane protein"/>
    <property type="match status" value="1"/>
</dbReference>
<evidence type="ECO:0000313" key="5">
    <source>
        <dbReference type="Proteomes" id="UP001209317"/>
    </source>
</evidence>
<dbReference type="RefSeq" id="WP_263037145.1">
    <property type="nucleotide sequence ID" value="NZ_JAOTPL010000004.1"/>
</dbReference>
<dbReference type="InterPro" id="IPR039426">
    <property type="entry name" value="TonB-dep_rcpt-like"/>
</dbReference>
<protein>
    <submittedName>
        <fullName evidence="4">TonB-dependent receptor</fullName>
    </submittedName>
</protein>
<name>A0AAE3LJE6_9BACT</name>
<keyword evidence="1" id="KW-0812">Transmembrane</keyword>
<feature type="domain" description="TonB-dependent receptor plug" evidence="3">
    <location>
        <begin position="141"/>
        <end position="249"/>
    </location>
</feature>
<sequence length="1073" mass="121198">MANKTHSLNDRNNSRALNTKDNPTFSVIRRPVMLLVFIFCITLVNAQIVRDTTVSGKVFNELGEPLNGATVLHPATNRGTFTNSLGEFFITVPDTAAVNISYSGYQPVYVFIRDTAIRNVVLNPVLDDGEIVVVAYGTQRKREVVGSVTTIQPEELKVPSSNLTTALAGRLAGVIAYQRTGEPGADNAEFFIRGVTTFGYKKDPLILIDNIELTTTDLARLNPDDIASFSIMKDATATALYGARGANGVIMVTTKEGREGKAKISFRSEGSFSMPTKNVELADPVTYMKLNNEAILTRDPLAPVLYSDEKIANTVPGSGSYIFPATDWRQQMFKDYAFNQRFNLNVSGGGNIARYFIAGNFNQDNGVLKVDNKNNFNNNINLKTYSLRSNINIDLFKSTEMIVRLSGVFDDYTGPIHDGGDFYTRVMRSNPVLFPSYYPLDDDHPFVTHTMFGNYGVGNYLNPYAEMVRGYKDYSRSNMNAQLEIRQDLSAITQGLRGRARFNTTRISFFDVVRKYDPFYYALGSYDRRNNSYHVNIINPDAGTEYLDYQEGEKRINSTVYLEGALEYNRLFDKKHSISGLAVYTLRQSLNANAGNLQNSLPFRNLGLAGRATYGYDNRYYVEFNFGYNGSERFYKTHRWGFFPSAGLAWSVSNEKFFEPIKKTVNNLRLRATYGLVGNDAIGSENERFLYLSLVNMNNPVRGATFGRDLAYSRSGISIARYSDIDITWETSVKSNFAVEIGILRKLNIIAEYFREYRYNILQPRASTPASMGLWVTPRANVGEGLGHGMDISLDFNHNFNKDMWLQARGNFTYATSKYKVFEEYDFPNAPWRSRVGYPMSQRWGYIAESLFADDAEVANSPVQGFGQYAAGDIRFRDINGDGRITELDMVPIGYPTEPEIVYGFGFSYGFKSFDVSAFFQGLARESFWIDPEATAPFISFRYQKEIDNGILSNTVLTNQLLKAYADSYWSEDNRDLYALYPRLSTYPIANNTQSSTWFMRNGAFLRLKQVELGYTFRKSLTQRAGISSARIYANATNLFTWSKFKLWDIEMAGNGLRYPIQKVYNLGITLSL</sequence>
<dbReference type="InterPro" id="IPR008969">
    <property type="entry name" value="CarboxyPept-like_regulatory"/>
</dbReference>
<organism evidence="4 5">
    <name type="scientific">Haoranjiania flava</name>
    <dbReference type="NCBI Taxonomy" id="1856322"/>
    <lineage>
        <taxon>Bacteria</taxon>
        <taxon>Pseudomonadati</taxon>
        <taxon>Bacteroidota</taxon>
        <taxon>Chitinophagia</taxon>
        <taxon>Chitinophagales</taxon>
        <taxon>Chitinophagaceae</taxon>
        <taxon>Haoranjiania</taxon>
    </lineage>
</organism>
<dbReference type="GO" id="GO:0009279">
    <property type="term" value="C:cell outer membrane"/>
    <property type="evidence" value="ECO:0007669"/>
    <property type="project" value="UniProtKB-SubCell"/>
</dbReference>
<evidence type="ECO:0000259" key="3">
    <source>
        <dbReference type="Pfam" id="PF07715"/>
    </source>
</evidence>
<dbReference type="Gene3D" id="2.170.130.10">
    <property type="entry name" value="TonB-dependent receptor, plug domain"/>
    <property type="match status" value="1"/>
</dbReference>
<dbReference type="PROSITE" id="PS52016">
    <property type="entry name" value="TONB_DEPENDENT_REC_3"/>
    <property type="match status" value="1"/>
</dbReference>
<keyword evidence="5" id="KW-1185">Reference proteome</keyword>
<comment type="subcellular location">
    <subcellularLocation>
        <location evidence="1">Cell outer membrane</location>
        <topology evidence="1">Multi-pass membrane protein</topology>
    </subcellularLocation>
</comment>
<evidence type="ECO:0000256" key="1">
    <source>
        <dbReference type="PROSITE-ProRule" id="PRU01360"/>
    </source>
</evidence>
<dbReference type="InterPro" id="IPR012910">
    <property type="entry name" value="Plug_dom"/>
</dbReference>
<keyword evidence="1" id="KW-0998">Cell outer membrane</keyword>
<dbReference type="InterPro" id="IPR023996">
    <property type="entry name" value="TonB-dep_OMP_SusC/RagA"/>
</dbReference>
<dbReference type="SUPFAM" id="SSF49464">
    <property type="entry name" value="Carboxypeptidase regulatory domain-like"/>
    <property type="match status" value="1"/>
</dbReference>
<comment type="caution">
    <text evidence="4">The sequence shown here is derived from an EMBL/GenBank/DDBJ whole genome shotgun (WGS) entry which is preliminary data.</text>
</comment>
<accession>A0AAE3LJE6</accession>
<keyword evidence="1" id="KW-0472">Membrane</keyword>
<evidence type="ECO:0000256" key="2">
    <source>
        <dbReference type="SAM" id="MobiDB-lite"/>
    </source>
</evidence>
<dbReference type="NCBIfam" id="TIGR04056">
    <property type="entry name" value="OMP_RagA_SusC"/>
    <property type="match status" value="1"/>
</dbReference>
<keyword evidence="1" id="KW-1134">Transmembrane beta strand</keyword>
<keyword evidence="4" id="KW-0675">Receptor</keyword>
<evidence type="ECO:0000313" key="4">
    <source>
        <dbReference type="EMBL" id="MCU7693657.1"/>
    </source>
</evidence>
<dbReference type="InterPro" id="IPR023997">
    <property type="entry name" value="TonB-dep_OMP_SusC/RagA_CS"/>
</dbReference>
<proteinExistence type="inferred from homology"/>
<comment type="similarity">
    <text evidence="1">Belongs to the TonB-dependent receptor family.</text>
</comment>
<dbReference type="AlphaFoldDB" id="A0AAE3LJE6"/>
<feature type="region of interest" description="Disordered" evidence="2">
    <location>
        <begin position="1"/>
        <end position="20"/>
    </location>
</feature>